<feature type="domain" description="C3H1-type" evidence="6">
    <location>
        <begin position="1445"/>
        <end position="1473"/>
    </location>
</feature>
<dbReference type="Pfam" id="PF12171">
    <property type="entry name" value="zf-C2H2_jaz"/>
    <property type="match status" value="1"/>
</dbReference>
<dbReference type="PANTHER" id="PTHR14928">
    <property type="entry name" value="MICRO-RNA BINDING ZINC FINGER CCCH DOMAIN-CONTAINING PROTEIN 7"/>
    <property type="match status" value="1"/>
</dbReference>
<evidence type="ECO:0000256" key="2">
    <source>
        <dbReference type="ARBA" id="ARBA00022771"/>
    </source>
</evidence>
<feature type="domain" description="C3H1-type" evidence="6">
    <location>
        <begin position="1048"/>
        <end position="1076"/>
    </location>
</feature>
<evidence type="ECO:0000259" key="6">
    <source>
        <dbReference type="PROSITE" id="PS50103"/>
    </source>
</evidence>
<dbReference type="InterPro" id="IPR019734">
    <property type="entry name" value="TPR_rpt"/>
</dbReference>
<feature type="zinc finger region" description="C3H1-type" evidence="4">
    <location>
        <begin position="1048"/>
        <end position="1076"/>
    </location>
</feature>
<dbReference type="GO" id="GO:0035198">
    <property type="term" value="F:miRNA binding"/>
    <property type="evidence" value="ECO:0007669"/>
    <property type="project" value="InterPro"/>
</dbReference>
<feature type="domain" description="C3H1-type" evidence="6">
    <location>
        <begin position="1310"/>
        <end position="1338"/>
    </location>
</feature>
<proteinExistence type="predicted"/>
<dbReference type="Gene3D" id="3.30.160.60">
    <property type="entry name" value="Classic Zinc Finger"/>
    <property type="match status" value="1"/>
</dbReference>
<dbReference type="InterPro" id="IPR011990">
    <property type="entry name" value="TPR-like_helical_dom_sf"/>
</dbReference>
<dbReference type="SMART" id="SM00028">
    <property type="entry name" value="TPR"/>
    <property type="match status" value="2"/>
</dbReference>
<dbReference type="SUPFAM" id="SSF48452">
    <property type="entry name" value="TPR-like"/>
    <property type="match status" value="1"/>
</dbReference>
<dbReference type="Gene3D" id="1.25.40.10">
    <property type="entry name" value="Tetratricopeptide repeat domain"/>
    <property type="match status" value="1"/>
</dbReference>
<keyword evidence="1 4" id="KW-0479">Metal-binding</keyword>
<evidence type="ECO:0000256" key="1">
    <source>
        <dbReference type="ARBA" id="ARBA00022723"/>
    </source>
</evidence>
<feature type="zinc finger region" description="C3H1-type" evidence="4">
    <location>
        <begin position="1178"/>
        <end position="1205"/>
    </location>
</feature>
<feature type="domain" description="C3H1-type" evidence="6">
    <location>
        <begin position="1178"/>
        <end position="1205"/>
    </location>
</feature>
<sequence length="1528" mass="167588">MSKKGAKKKRVHVPKPEDGSTQNVVFGLMTELHARGIEKGAYRWCLQKNADPKRSVVVVFIPSDMPNGVICAVMARTLNRGLVRIVDSTKSDGQYQTVLLEAEGQLGNNAVPTLISCEDCPLKYWIMVSPVEDKDFEATALKNGLLAKNPVPAKSCKSPPCTKEVSAAKGNRDTPAAKEAPPAAKEAPPAAKEAPPAAKEAPPAADTPAARESASAAKEATSAEDTPAARKSAPAQVTLADREATSAEGTPAAEEVTSAGGTPAAKGSPPAAKEAPPAQGGPDAKKATSAEGTPAANVAPPATKEATSAERTPAAKGATSAGGTPAAKGVPLAAKEATSAGGTLAAKEAPSAKGAPAAKEAPAERGITVAKEIAFVTGNSKGIHEVPSAKGIHASKKSPAVVKLTAKGTPAGKEVFSAQGTLNGKHFSSAKGTSAGKDSPHANKNESSSKVPTTDILIDGGLRFSRGGPPARVIFPAKDSLLEKMQTATKNLPPTKGLQSARDPSLVKRLPAVMVASPAKDLPVTRNEVKPHPSFIKGESLQTPFDEKEHFGRVLIKAGPHLNFGNYSRSDFPEMSIKSESEVWGGFSMERQIRKEDIEKGLQFIQSTIPFHGTEDDYKRFLQKLVEDLFTEGNDLYREDEVKLALGQYTEGLNVADYAASEELVLSQELLCRLLVNRSCCYFSMGLFEKSLEDSEKALSLDKENMRALYRKAKALDRLGKHQEAYGCISHRILALVQDENVTELAQELVQKLGLKQRKAYKRPQQELEKFGLITNGVSASAGCKTSNGMGSVDDIFTDVPNTKVFPSSLGINYQNDSLIPSVCPPAMAPEANNVNDFDCDVIGDELDSFLESEMASKQVPQLIPVFPTGNPLLSSLGTTGLPAPSPLPPASFGLLDSRKSAIVTLKSTFVPGLDALDSFDTMRETLDSLDTFVNDAKRVEPLLVKTNQKQKQTTNTVNHLFVHKMDPVQTHISALPPLLPNPLAQNYDFKQGCQLCYVRTGPKALDFTYKEKVEHTCKKDILLARKKSSESKVWLKIRQRPMKVNFNGPYVLCKDIQSRQDCKYGDNCTFAYYPEEIDVWNEERKGALHRDQLFQLPGLVKPGSVSRLLHDQKGIFTFLCQACFESKPQIISKRNPEKPDVCTNPSKPHSFSDHKCLVHVLNSSTVKYSKIRPNHSRFQMDVCRHEARYGCHQEDACNFAHSPVELCVWMLQRQSGVTQEEIVLESERMWKVAEPKPKPPPKSLDMKMKFVCGQCLRNGREIEADRDGKYCTAKARHSWTKDKRVLLVMSKAKKKWVPIRPLPSIRSFPQQYEICVHVQNGKKCQYIGNCSFAHNTEEKDVWTFMKENKVLDLQLVFELSNKNTALAEKPGKMATASGLQKEAEKQIVMPTDYADLMDGFHCYLCGKNSNSERQWQKHIQSEKHKDRVFTLESEDGSWKYRFPAGEFKLCERYEETQSCPQESNCPFAHGREELAEWHERRKVLQYKVSKARKDMLLESSDSDFGKYSFIMQDLAEGSEEKVSAESQ</sequence>
<name>A0AAV7AB21_ENGPU</name>
<dbReference type="InterPro" id="IPR039691">
    <property type="entry name" value="ZC3H7A/B"/>
</dbReference>
<dbReference type="InterPro" id="IPR000571">
    <property type="entry name" value="Znf_CCCH"/>
</dbReference>
<reference evidence="7" key="1">
    <citation type="thesis" date="2020" institute="ProQuest LLC" country="789 East Eisenhower Parkway, Ann Arbor, MI, USA">
        <title>Comparative Genomics and Chromosome Evolution.</title>
        <authorList>
            <person name="Mudd A.B."/>
        </authorList>
    </citation>
    <scope>NUCLEOTIDE SEQUENCE</scope>
    <source>
        <strain evidence="7">237g6f4</strain>
        <tissue evidence="7">Blood</tissue>
    </source>
</reference>
<dbReference type="Pfam" id="PF00642">
    <property type="entry name" value="zf-CCCH"/>
    <property type="match status" value="1"/>
</dbReference>
<dbReference type="PANTHER" id="PTHR14928:SF6">
    <property type="entry name" value="ZINC FINGER CCCH DOMAIN-CONTAINING PROTEIN 7B"/>
    <property type="match status" value="1"/>
</dbReference>
<evidence type="ECO:0000313" key="7">
    <source>
        <dbReference type="EMBL" id="KAG8556500.1"/>
    </source>
</evidence>
<feature type="compositionally biased region" description="Low complexity" evidence="5">
    <location>
        <begin position="345"/>
        <end position="360"/>
    </location>
</feature>
<keyword evidence="3 4" id="KW-0862">Zinc</keyword>
<feature type="region of interest" description="Disordered" evidence="5">
    <location>
        <begin position="415"/>
        <end position="454"/>
    </location>
</feature>
<evidence type="ECO:0000313" key="8">
    <source>
        <dbReference type="Proteomes" id="UP000824782"/>
    </source>
</evidence>
<dbReference type="PROSITE" id="PS50103">
    <property type="entry name" value="ZF_C3H1"/>
    <property type="match status" value="4"/>
</dbReference>
<accession>A0AAV7AB21</accession>
<keyword evidence="8" id="KW-1185">Reference proteome</keyword>
<comment type="caution">
    <text evidence="7">The sequence shown here is derived from an EMBL/GenBank/DDBJ whole genome shotgun (WGS) entry which is preliminary data.</text>
</comment>
<feature type="compositionally biased region" description="Low complexity" evidence="5">
    <location>
        <begin position="177"/>
        <end position="226"/>
    </location>
</feature>
<dbReference type="SUPFAM" id="SSF57667">
    <property type="entry name" value="beta-beta-alpha zinc fingers"/>
    <property type="match status" value="1"/>
</dbReference>
<dbReference type="GO" id="GO:0008270">
    <property type="term" value="F:zinc ion binding"/>
    <property type="evidence" value="ECO:0007669"/>
    <property type="project" value="UniProtKB-KW"/>
</dbReference>
<feature type="region of interest" description="Disordered" evidence="5">
    <location>
        <begin position="152"/>
        <end position="363"/>
    </location>
</feature>
<evidence type="ECO:0000256" key="5">
    <source>
        <dbReference type="SAM" id="MobiDB-lite"/>
    </source>
</evidence>
<dbReference type="Proteomes" id="UP000824782">
    <property type="component" value="Unassembled WGS sequence"/>
</dbReference>
<dbReference type="InterPro" id="IPR036855">
    <property type="entry name" value="Znf_CCCH_sf"/>
</dbReference>
<dbReference type="InterPro" id="IPR022755">
    <property type="entry name" value="Znf_C2H2_jaz"/>
</dbReference>
<feature type="zinc finger region" description="C3H1-type" evidence="4">
    <location>
        <begin position="1310"/>
        <end position="1338"/>
    </location>
</feature>
<feature type="zinc finger region" description="C3H1-type" evidence="4">
    <location>
        <begin position="1445"/>
        <end position="1473"/>
    </location>
</feature>
<evidence type="ECO:0000256" key="4">
    <source>
        <dbReference type="PROSITE-ProRule" id="PRU00723"/>
    </source>
</evidence>
<protein>
    <recommendedName>
        <fullName evidence="6">C3H1-type domain-containing protein</fullName>
    </recommendedName>
</protein>
<dbReference type="SUPFAM" id="SSF90229">
    <property type="entry name" value="CCCH zinc finger"/>
    <property type="match status" value="1"/>
</dbReference>
<dbReference type="InterPro" id="IPR036236">
    <property type="entry name" value="Znf_C2H2_sf"/>
</dbReference>
<dbReference type="EMBL" id="WNYA01000009">
    <property type="protein sequence ID" value="KAG8556500.1"/>
    <property type="molecule type" value="Genomic_DNA"/>
</dbReference>
<dbReference type="SMART" id="SM00356">
    <property type="entry name" value="ZnF_C3H1"/>
    <property type="match status" value="4"/>
</dbReference>
<gene>
    <name evidence="7" type="ORF">GDO81_018097</name>
</gene>
<dbReference type="Gene3D" id="4.10.1000.10">
    <property type="entry name" value="Zinc finger, CCCH-type"/>
    <property type="match status" value="1"/>
</dbReference>
<evidence type="ECO:0000256" key="3">
    <source>
        <dbReference type="ARBA" id="ARBA00022833"/>
    </source>
</evidence>
<dbReference type="GO" id="GO:0035196">
    <property type="term" value="P:miRNA processing"/>
    <property type="evidence" value="ECO:0007669"/>
    <property type="project" value="TreeGrafter"/>
</dbReference>
<keyword evidence="2 4" id="KW-0863">Zinc-finger</keyword>
<organism evidence="7 8">
    <name type="scientific">Engystomops pustulosus</name>
    <name type="common">Tungara frog</name>
    <name type="synonym">Physalaemus pustulosus</name>
    <dbReference type="NCBI Taxonomy" id="76066"/>
    <lineage>
        <taxon>Eukaryota</taxon>
        <taxon>Metazoa</taxon>
        <taxon>Chordata</taxon>
        <taxon>Craniata</taxon>
        <taxon>Vertebrata</taxon>
        <taxon>Euteleostomi</taxon>
        <taxon>Amphibia</taxon>
        <taxon>Batrachia</taxon>
        <taxon>Anura</taxon>
        <taxon>Neobatrachia</taxon>
        <taxon>Hyloidea</taxon>
        <taxon>Leptodactylidae</taxon>
        <taxon>Leiuperinae</taxon>
        <taxon>Engystomops</taxon>
    </lineage>
</organism>